<feature type="compositionally biased region" description="Polar residues" evidence="1">
    <location>
        <begin position="444"/>
        <end position="470"/>
    </location>
</feature>
<feature type="region of interest" description="Disordered" evidence="1">
    <location>
        <begin position="407"/>
        <end position="487"/>
    </location>
</feature>
<gene>
    <name evidence="2" type="ORF">VMCG_08157</name>
</gene>
<proteinExistence type="predicted"/>
<feature type="region of interest" description="Disordered" evidence="1">
    <location>
        <begin position="1"/>
        <end position="28"/>
    </location>
</feature>
<evidence type="ECO:0000313" key="3">
    <source>
        <dbReference type="Proteomes" id="UP000283895"/>
    </source>
</evidence>
<feature type="compositionally biased region" description="Polar residues" evidence="1">
    <location>
        <begin position="413"/>
        <end position="428"/>
    </location>
</feature>
<reference evidence="2 3" key="1">
    <citation type="submission" date="2015-09" db="EMBL/GenBank/DDBJ databases">
        <title>Host preference determinants of Valsa canker pathogens revealed by comparative genomics.</title>
        <authorList>
            <person name="Yin Z."/>
            <person name="Huang L."/>
        </authorList>
    </citation>
    <scope>NUCLEOTIDE SEQUENCE [LARGE SCALE GENOMIC DNA]</scope>
    <source>
        <strain evidence="2 3">03-1</strain>
    </source>
</reference>
<feature type="region of interest" description="Disordered" evidence="1">
    <location>
        <begin position="506"/>
        <end position="608"/>
    </location>
</feature>
<organism evidence="2 3">
    <name type="scientific">Cytospora schulzeri</name>
    <dbReference type="NCBI Taxonomy" id="448051"/>
    <lineage>
        <taxon>Eukaryota</taxon>
        <taxon>Fungi</taxon>
        <taxon>Dikarya</taxon>
        <taxon>Ascomycota</taxon>
        <taxon>Pezizomycotina</taxon>
        <taxon>Sordariomycetes</taxon>
        <taxon>Sordariomycetidae</taxon>
        <taxon>Diaporthales</taxon>
        <taxon>Cytosporaceae</taxon>
        <taxon>Cytospora</taxon>
    </lineage>
</organism>
<keyword evidence="3" id="KW-1185">Reference proteome</keyword>
<feature type="compositionally biased region" description="Low complexity" evidence="1">
    <location>
        <begin position="590"/>
        <end position="601"/>
    </location>
</feature>
<feature type="compositionally biased region" description="Polar residues" evidence="1">
    <location>
        <begin position="225"/>
        <end position="239"/>
    </location>
</feature>
<feature type="compositionally biased region" description="Polar residues" evidence="1">
    <location>
        <begin position="572"/>
        <end position="585"/>
    </location>
</feature>
<protein>
    <submittedName>
        <fullName evidence="2">Uncharacterized protein</fullName>
    </submittedName>
</protein>
<feature type="compositionally biased region" description="Polar residues" evidence="1">
    <location>
        <begin position="521"/>
        <end position="530"/>
    </location>
</feature>
<dbReference type="EMBL" id="LKEA01000040">
    <property type="protein sequence ID" value="ROV94531.1"/>
    <property type="molecule type" value="Genomic_DNA"/>
</dbReference>
<evidence type="ECO:0000256" key="1">
    <source>
        <dbReference type="SAM" id="MobiDB-lite"/>
    </source>
</evidence>
<sequence length="642" mass="70101">MAFHQPTRQAAQRITRVDTSSADSEAHAPALRLTHSRDESQTWVLFSPATDAGTTTSYISSVHDEQPTPGRSRISDLGSLPTIARSDNLYSEPAESDLLEEDDVIEDDAELDSLDSHLPEFLNRGQQGGIQSTTILPGHDGLGSFRLDTQGLATEMQETMYQFERYNPRRVKRRRESLELGQLALESEEAQEAARRRRIEEWRLEQSRILLQEIQKETRRRRESTVSALTSQLRRGSQVSTESEAEEATMSTVGDQTPDASMAETEWHDQDTPELDLGASQGKVEGEEPGYWTRITRKVIRDLMGIDDKLLCVLFGEALPDDLDLETDDLSTTPKANAPVANTTEGDSSWQLRALDRIACELGNLVSQLSSHPHPGAFSTYTNMQQMHIPYAGLPVIPEGADVPTRPSMQAAPATTGTEASNNNITSRRSSDVEGSTMPAMPQFQPTLQTIPHTQPMNIPRTKSSNTPVEASSAPEKQPGTFSQQEWEQDLDIKLVFRYLRNRFTSSRTATSNPPPHHAQPQHTSTNPTSPDVAARAAARVRQNHPLVRGVPPHPRRTSFKVSAPAAAQLQRHPSSCAAASQSTKRSGRRGSISVSVSSRHSSSRHYWDLGGGGGAGVGGGGSVGTGSLIASTGPMGSWGEV</sequence>
<dbReference type="AlphaFoldDB" id="A0A423VTX7"/>
<dbReference type="OrthoDB" id="5402147at2759"/>
<feature type="region of interest" description="Disordered" evidence="1">
    <location>
        <begin position="220"/>
        <end position="260"/>
    </location>
</feature>
<accession>A0A423VTX7</accession>
<comment type="caution">
    <text evidence="2">The sequence shown here is derived from an EMBL/GenBank/DDBJ whole genome shotgun (WGS) entry which is preliminary data.</text>
</comment>
<feature type="compositionally biased region" description="Polar residues" evidence="1">
    <location>
        <begin position="250"/>
        <end position="259"/>
    </location>
</feature>
<evidence type="ECO:0000313" key="2">
    <source>
        <dbReference type="EMBL" id="ROV94531.1"/>
    </source>
</evidence>
<feature type="compositionally biased region" description="Polar residues" evidence="1">
    <location>
        <begin position="1"/>
        <end position="23"/>
    </location>
</feature>
<name>A0A423VTX7_9PEZI</name>
<dbReference type="Proteomes" id="UP000283895">
    <property type="component" value="Unassembled WGS sequence"/>
</dbReference>